<evidence type="ECO:0000256" key="1">
    <source>
        <dbReference type="SAM" id="MobiDB-lite"/>
    </source>
</evidence>
<protein>
    <recommendedName>
        <fullName evidence="2">U-box domain-containing protein</fullName>
    </recommendedName>
</protein>
<geneLocation type="mitochondrion" evidence="4"/>
<dbReference type="OrthoDB" id="424220at2759"/>
<proteinExistence type="predicted"/>
<dbReference type="EMBL" id="OVEO01000002">
    <property type="protein sequence ID" value="SPQ94122.1"/>
    <property type="molecule type" value="Genomic_DNA"/>
</dbReference>
<keyword evidence="5" id="KW-1185">Reference proteome</keyword>
<dbReference type="CDD" id="cd16453">
    <property type="entry name" value="RING-Ubox"/>
    <property type="match status" value="1"/>
</dbReference>
<feature type="domain" description="U-box" evidence="2">
    <location>
        <begin position="117"/>
        <end position="183"/>
    </location>
</feature>
<feature type="region of interest" description="Disordered" evidence="1">
    <location>
        <begin position="364"/>
        <end position="430"/>
    </location>
</feature>
<keyword evidence="4" id="KW-0496">Mitochondrion</keyword>
<feature type="compositionally biased region" description="Basic and acidic residues" evidence="1">
    <location>
        <begin position="392"/>
        <end position="409"/>
    </location>
</feature>
<accession>A0A0G4IYD6</accession>
<evidence type="ECO:0000313" key="3">
    <source>
        <dbReference type="EMBL" id="CEP00368.1"/>
    </source>
</evidence>
<reference evidence="4 6" key="2">
    <citation type="submission" date="2018-03" db="EMBL/GenBank/DDBJ databases">
        <authorList>
            <person name="Fogelqvist J."/>
        </authorList>
    </citation>
    <scope>NUCLEOTIDE SEQUENCE [LARGE SCALE GENOMIC DNA]</scope>
</reference>
<dbReference type="InterPro" id="IPR003613">
    <property type="entry name" value="Ubox_domain"/>
</dbReference>
<name>A0A0G4IYD6_PLABS</name>
<dbReference type="InterPro" id="IPR013083">
    <property type="entry name" value="Znf_RING/FYVE/PHD"/>
</dbReference>
<dbReference type="GO" id="GO:0004842">
    <property type="term" value="F:ubiquitin-protein transferase activity"/>
    <property type="evidence" value="ECO:0007669"/>
    <property type="project" value="InterPro"/>
</dbReference>
<evidence type="ECO:0000313" key="6">
    <source>
        <dbReference type="Proteomes" id="UP000290189"/>
    </source>
</evidence>
<feature type="region of interest" description="Disordered" evidence="1">
    <location>
        <begin position="315"/>
        <end position="351"/>
    </location>
</feature>
<sequence length="430" mass="47213">MPYLAGNWPVAKRLSADGGRGEVRGVLALGRSEIGIARHALVGVPAANRHNVNAARLLDSSVMVSILTAIVVSVVISSARTLVDAYLTFKVVGQTGITRFGAPPDDGSACHVGRVEAFHDPLSFELLTYPIVASDGYTYDLATLQKWCTMEKQAYLCVSPFTKEKLLPKVILNRDLLFIMGHWQTSICPSLSSGVLPNVVAQWLDDGEDKDYPVMIDYEGVSFNVRFPANHDRHKLVGCFPNYQLRSVSQEALRIAQLHRTPSPSPSPVDDADQTPDRKVQETIKGQADPDQNAPLSNGNLNLIEQLSLEQLSLEPEAESIHAEAETEIDDDVQPNGEPSLPAVQVGNLSSPSSLVMPSFLERPRQPYSYSSPRLYQDRSRQQYSLSSSQVRQDRPTGGRNQDGMESRLRQSAPSAPFGSRIDLLRNVGR</sequence>
<evidence type="ECO:0000313" key="5">
    <source>
        <dbReference type="Proteomes" id="UP000039324"/>
    </source>
</evidence>
<dbReference type="AlphaFoldDB" id="A0A0G4IYD6"/>
<organism evidence="3 5">
    <name type="scientific">Plasmodiophora brassicae</name>
    <name type="common">Clubroot disease agent</name>
    <dbReference type="NCBI Taxonomy" id="37360"/>
    <lineage>
        <taxon>Eukaryota</taxon>
        <taxon>Sar</taxon>
        <taxon>Rhizaria</taxon>
        <taxon>Endomyxa</taxon>
        <taxon>Phytomyxea</taxon>
        <taxon>Plasmodiophorida</taxon>
        <taxon>Plasmodiophoridae</taxon>
        <taxon>Plasmodiophora</taxon>
    </lineage>
</organism>
<dbReference type="Pfam" id="PF04564">
    <property type="entry name" value="U-box"/>
    <property type="match status" value="1"/>
</dbReference>
<evidence type="ECO:0000259" key="2">
    <source>
        <dbReference type="SMART" id="SM00504"/>
    </source>
</evidence>
<dbReference type="SUPFAM" id="SSF57850">
    <property type="entry name" value="RING/U-box"/>
    <property type="match status" value="1"/>
</dbReference>
<gene>
    <name evidence="3" type="ORF">PBRA_001422</name>
    <name evidence="4" type="ORF">PLBR_LOCUS1337</name>
</gene>
<dbReference type="SMART" id="SM00504">
    <property type="entry name" value="Ubox"/>
    <property type="match status" value="1"/>
</dbReference>
<feature type="region of interest" description="Disordered" evidence="1">
    <location>
        <begin position="259"/>
        <end position="278"/>
    </location>
</feature>
<dbReference type="Proteomes" id="UP000039324">
    <property type="component" value="Unassembled WGS sequence"/>
</dbReference>
<evidence type="ECO:0000313" key="4">
    <source>
        <dbReference type="EMBL" id="SPQ94122.1"/>
    </source>
</evidence>
<reference evidence="3 5" key="1">
    <citation type="submission" date="2015-02" db="EMBL/GenBank/DDBJ databases">
        <authorList>
            <person name="Chooi Y.-H."/>
        </authorList>
    </citation>
    <scope>NUCLEOTIDE SEQUENCE [LARGE SCALE GENOMIC DNA]</scope>
    <source>
        <strain evidence="3">E3</strain>
    </source>
</reference>
<feature type="compositionally biased region" description="Low complexity" evidence="1">
    <location>
        <begin position="382"/>
        <end position="391"/>
    </location>
</feature>
<dbReference type="Proteomes" id="UP000290189">
    <property type="component" value="Unassembled WGS sequence"/>
</dbReference>
<dbReference type="EMBL" id="CDSF01000101">
    <property type="protein sequence ID" value="CEP00368.1"/>
    <property type="molecule type" value="Genomic_DNA"/>
</dbReference>
<dbReference type="GO" id="GO:0016567">
    <property type="term" value="P:protein ubiquitination"/>
    <property type="evidence" value="ECO:0007669"/>
    <property type="project" value="InterPro"/>
</dbReference>
<dbReference type="Gene3D" id="3.30.40.10">
    <property type="entry name" value="Zinc/RING finger domain, C3HC4 (zinc finger)"/>
    <property type="match status" value="1"/>
</dbReference>